<name>A0A7D5XIT1_FERL1</name>
<keyword evidence="1 4" id="KW-0479">Metal-binding</keyword>
<dbReference type="EC" id="3.5.4.28" evidence="4"/>
<feature type="binding site" evidence="4">
    <location>
        <position position="299"/>
    </location>
    <ligand>
        <name>Zn(2+)</name>
        <dbReference type="ChEBI" id="CHEBI:29105"/>
    </ligand>
</feature>
<keyword evidence="2 4" id="KW-0378">Hydrolase</keyword>
<comment type="catalytic activity">
    <reaction evidence="4">
        <text>S-methyl-5'-thioadenosine + H2O + H(+) = S-methyl-5'-thioinosine + NH4(+)</text>
        <dbReference type="Rhea" id="RHEA:25025"/>
        <dbReference type="ChEBI" id="CHEBI:15377"/>
        <dbReference type="ChEBI" id="CHEBI:15378"/>
        <dbReference type="ChEBI" id="CHEBI:17509"/>
        <dbReference type="ChEBI" id="CHEBI:28938"/>
        <dbReference type="ChEBI" id="CHEBI:48595"/>
        <dbReference type="EC" id="3.5.4.31"/>
    </reaction>
</comment>
<evidence type="ECO:0000313" key="6">
    <source>
        <dbReference type="EMBL" id="QLJ53474.1"/>
    </source>
</evidence>
<evidence type="ECO:0000256" key="2">
    <source>
        <dbReference type="ARBA" id="ARBA00022801"/>
    </source>
</evidence>
<dbReference type="InterPro" id="IPR032466">
    <property type="entry name" value="Metal_Hydrolase"/>
</dbReference>
<evidence type="ECO:0000256" key="3">
    <source>
        <dbReference type="ARBA" id="ARBA00022833"/>
    </source>
</evidence>
<feature type="binding site" evidence="4">
    <location>
        <position position="183"/>
    </location>
    <ligand>
        <name>substrate</name>
    </ligand>
</feature>
<keyword evidence="3 4" id="KW-0862">Zinc</keyword>
<dbReference type="KEGG" id="flt:Sv326_1299"/>
<evidence type="ECO:0000256" key="4">
    <source>
        <dbReference type="HAMAP-Rule" id="MF_01281"/>
    </source>
</evidence>
<evidence type="ECO:0000259" key="5">
    <source>
        <dbReference type="Pfam" id="PF01979"/>
    </source>
</evidence>
<comment type="function">
    <text evidence="4">Catalyzes the deamination of 5-methylthioadenosine and S-adenosyl-L-homocysteine into 5-methylthioinosine and S-inosyl-L-homocysteine, respectively. Is also able to deaminate adenosine.</text>
</comment>
<dbReference type="FunFam" id="3.20.20.140:FF:000014">
    <property type="entry name" value="5-methylthioadenosine/S-adenosylhomocysteine deaminase"/>
    <property type="match status" value="1"/>
</dbReference>
<dbReference type="GO" id="GO:0090614">
    <property type="term" value="F:5'-methylthioadenosine deaminase activity"/>
    <property type="evidence" value="ECO:0007669"/>
    <property type="project" value="UniProtKB-UniRule"/>
</dbReference>
<dbReference type="InterPro" id="IPR050287">
    <property type="entry name" value="MTA/SAH_deaminase"/>
</dbReference>
<dbReference type="CDD" id="cd01298">
    <property type="entry name" value="ATZ_TRZ_like"/>
    <property type="match status" value="1"/>
</dbReference>
<evidence type="ECO:0000313" key="7">
    <source>
        <dbReference type="Proteomes" id="UP000510821"/>
    </source>
</evidence>
<dbReference type="InterPro" id="IPR011059">
    <property type="entry name" value="Metal-dep_hydrolase_composite"/>
</dbReference>
<evidence type="ECO:0000256" key="1">
    <source>
        <dbReference type="ARBA" id="ARBA00022723"/>
    </source>
</evidence>
<feature type="binding site" evidence="4">
    <location>
        <position position="210"/>
    </location>
    <ligand>
        <name>Zn(2+)</name>
        <dbReference type="ChEBI" id="CHEBI:29105"/>
    </ligand>
</feature>
<dbReference type="PANTHER" id="PTHR43794:SF11">
    <property type="entry name" value="AMIDOHYDROLASE-RELATED DOMAIN-CONTAINING PROTEIN"/>
    <property type="match status" value="1"/>
</dbReference>
<sequence length="428" mass="47527">MGILIKEVDVLTQNRNRDVLRGVDILIQGKRIEKIGRNIKGKTEFKIDGRGKLAVPGLINTHTHVAMTLFRGYADDMRFWEAWPERIWPREKKVKAEDVRAGSLLGCLEMIRSGTTCFMDNYFFMDEVAEAVKGVGMRANLAYGMIDIGDAEKRKKELKIGEEFVKDFDGKADGRIGCSFAPHAPYSCSEELLLKAKELAEKHDALLQIHVAETRKEVFDSLKKSGKRPVEYLESIGFLSKRVIAAHCVWITKREVGMLGSKGAKVSYNPVSNMKLASGGVAPIPQMLESDVCVTFGTDGAVSNNSLNMLETIKVGTLLQKSHLWDSRVLNAQQALDFATINGAKALGIEAGSVEEGKLADMFLMELNSPNLLPANSLVSNLVYSSNPSNISDVIVDGKLVMKDRKILTIDEEKVFEKIRKVSEKFRE</sequence>
<dbReference type="SUPFAM" id="SSF51338">
    <property type="entry name" value="Composite domain of metallo-dependent hydrolases"/>
    <property type="match status" value="1"/>
</dbReference>
<dbReference type="PANTHER" id="PTHR43794">
    <property type="entry name" value="AMINOHYDROLASE SSNA-RELATED"/>
    <property type="match status" value="1"/>
</dbReference>
<dbReference type="Gene3D" id="2.30.40.10">
    <property type="entry name" value="Urease, subunit C, domain 1"/>
    <property type="match status" value="1"/>
</dbReference>
<organism evidence="6 7">
    <name type="scientific">Fermentimicrarchaeum limneticum</name>
    <dbReference type="NCBI Taxonomy" id="2795018"/>
    <lineage>
        <taxon>Archaea</taxon>
        <taxon>Candidatus Micrarchaeota</taxon>
        <taxon>Candidatus Fermentimicrarchaeales</taxon>
        <taxon>Candidatus Fermentimicrarchaeaceae</taxon>
        <taxon>Candidatus Fermentimicrarchaeum</taxon>
    </lineage>
</organism>
<feature type="binding site" evidence="4">
    <location>
        <position position="299"/>
    </location>
    <ligand>
        <name>substrate</name>
    </ligand>
</feature>
<dbReference type="HAMAP" id="MF_01281">
    <property type="entry name" value="MTA_SAH_deamin"/>
    <property type="match status" value="1"/>
</dbReference>
<gene>
    <name evidence="4" type="primary">mtaD</name>
    <name evidence="6" type="ORF">Sv326_1299</name>
</gene>
<feature type="binding site" evidence="4">
    <location>
        <position position="91"/>
    </location>
    <ligand>
        <name>substrate</name>
    </ligand>
</feature>
<dbReference type="InterPro" id="IPR023512">
    <property type="entry name" value="Deaminase_MtaD/DadD"/>
</dbReference>
<dbReference type="EC" id="3.5.4.31" evidence="4"/>
<feature type="binding site" evidence="4">
    <location>
        <position position="62"/>
    </location>
    <ligand>
        <name>Zn(2+)</name>
        <dbReference type="ChEBI" id="CHEBI:29105"/>
    </ligand>
</feature>
<dbReference type="SUPFAM" id="SSF51556">
    <property type="entry name" value="Metallo-dependent hydrolases"/>
    <property type="match status" value="1"/>
</dbReference>
<feature type="binding site" evidence="4">
    <location>
        <position position="213"/>
    </location>
    <ligand>
        <name>substrate</name>
    </ligand>
</feature>
<comment type="cofactor">
    <cofactor evidence="4">
        <name>Zn(2+)</name>
        <dbReference type="ChEBI" id="CHEBI:29105"/>
    </cofactor>
    <text evidence="4">Binds 1 zinc ion per subunit.</text>
</comment>
<dbReference type="Pfam" id="PF01979">
    <property type="entry name" value="Amidohydro_1"/>
    <property type="match status" value="1"/>
</dbReference>
<dbReference type="GO" id="GO:0046872">
    <property type="term" value="F:metal ion binding"/>
    <property type="evidence" value="ECO:0007669"/>
    <property type="project" value="UniProtKB-KW"/>
</dbReference>
<dbReference type="InterPro" id="IPR006680">
    <property type="entry name" value="Amidohydro-rel"/>
</dbReference>
<feature type="domain" description="Amidohydrolase-related" evidence="5">
    <location>
        <begin position="54"/>
        <end position="401"/>
    </location>
</feature>
<reference evidence="7" key="1">
    <citation type="submission" date="2020-07" db="EMBL/GenBank/DDBJ databases">
        <title>Metabolic diversity and evolutionary history of the archaeal phylum ###Micrarchaeota### uncovered from a freshwater lake metagenome.</title>
        <authorList>
            <person name="Kadnikov V.V."/>
            <person name="Savvichev A.S."/>
            <person name="Mardanov A.V."/>
            <person name="Beletsky A.V."/>
            <person name="Chupakov A.V."/>
            <person name="Kokryatskaya N.M."/>
            <person name="Pimenov N.V."/>
            <person name="Ravin N.V."/>
        </authorList>
    </citation>
    <scope>NUCLEOTIDE SEQUENCE [LARGE SCALE GENOMIC DNA]</scope>
</reference>
<proteinExistence type="inferred from homology"/>
<dbReference type="AlphaFoldDB" id="A0A7D5XIT1"/>
<dbReference type="GO" id="GO:0050270">
    <property type="term" value="F:S-adenosylhomocysteine deaminase activity"/>
    <property type="evidence" value="ECO:0007669"/>
    <property type="project" value="UniProtKB-UniRule"/>
</dbReference>
<dbReference type="EMBL" id="CP058998">
    <property type="protein sequence ID" value="QLJ53474.1"/>
    <property type="molecule type" value="Genomic_DNA"/>
</dbReference>
<comment type="similarity">
    <text evidence="4">Belongs to the metallo-dependent hydrolases superfamily. MTA/SAH deaminase family.</text>
</comment>
<comment type="caution">
    <text evidence="4">Lacks conserved residue(s) required for the propagation of feature annotation.</text>
</comment>
<feature type="binding site" evidence="4">
    <location>
        <position position="64"/>
    </location>
    <ligand>
        <name>Zn(2+)</name>
        <dbReference type="ChEBI" id="CHEBI:29105"/>
    </ligand>
</feature>
<dbReference type="Gene3D" id="3.20.20.140">
    <property type="entry name" value="Metal-dependent hydrolases"/>
    <property type="match status" value="1"/>
</dbReference>
<comment type="catalytic activity">
    <reaction evidence="4">
        <text>S-adenosyl-L-homocysteine + H2O + H(+) = S-inosyl-L-homocysteine + NH4(+)</text>
        <dbReference type="Rhea" id="RHEA:20716"/>
        <dbReference type="ChEBI" id="CHEBI:15377"/>
        <dbReference type="ChEBI" id="CHEBI:15378"/>
        <dbReference type="ChEBI" id="CHEBI:28938"/>
        <dbReference type="ChEBI" id="CHEBI:57856"/>
        <dbReference type="ChEBI" id="CHEBI:57985"/>
        <dbReference type="EC" id="3.5.4.28"/>
    </reaction>
</comment>
<accession>A0A7D5XIT1</accession>
<protein>
    <recommendedName>
        <fullName evidence="4">5-methylthioadenosine/S-adenosylhomocysteine deaminase</fullName>
        <shortName evidence="4">MTA/SAH deaminase</shortName>
        <ecNumber evidence="4">3.5.4.28</ecNumber>
        <ecNumber evidence="4">3.5.4.31</ecNumber>
    </recommendedName>
</protein>
<dbReference type="Proteomes" id="UP000510821">
    <property type="component" value="Chromosome"/>
</dbReference>